<keyword evidence="2" id="KW-1185">Reference proteome</keyword>
<organism evidence="1 2">
    <name type="scientific">Ancylostoma ceylanicum</name>
    <dbReference type="NCBI Taxonomy" id="53326"/>
    <lineage>
        <taxon>Eukaryota</taxon>
        <taxon>Metazoa</taxon>
        <taxon>Ecdysozoa</taxon>
        <taxon>Nematoda</taxon>
        <taxon>Chromadorea</taxon>
        <taxon>Rhabditida</taxon>
        <taxon>Rhabditina</taxon>
        <taxon>Rhabditomorpha</taxon>
        <taxon>Strongyloidea</taxon>
        <taxon>Ancylostomatidae</taxon>
        <taxon>Ancylostomatinae</taxon>
        <taxon>Ancylostoma</taxon>
    </lineage>
</organism>
<reference evidence="2" key="1">
    <citation type="journal article" date="2015" name="Nat. Genet.">
        <title>The genome and transcriptome of the zoonotic hookworm Ancylostoma ceylanicum identify infection-specific gene families.</title>
        <authorList>
            <person name="Schwarz E.M."/>
            <person name="Hu Y."/>
            <person name="Antoshechkin I."/>
            <person name="Miller M.M."/>
            <person name="Sternberg P.W."/>
            <person name="Aroian R.V."/>
        </authorList>
    </citation>
    <scope>NUCLEOTIDE SEQUENCE</scope>
    <source>
        <strain evidence="2">HY135</strain>
    </source>
</reference>
<gene>
    <name evidence="1" type="primary">Acey_s0003.g1440</name>
    <name evidence="1" type="ORF">Y032_0003g1440</name>
</gene>
<dbReference type="PANTHER" id="PTHR46060:SF1">
    <property type="entry name" value="MARINER MOS1 TRANSPOSASE-LIKE PROTEIN"/>
    <property type="match status" value="1"/>
</dbReference>
<dbReference type="Proteomes" id="UP000024635">
    <property type="component" value="Unassembled WGS sequence"/>
</dbReference>
<name>A0A016VZJ3_9BILA</name>
<dbReference type="OrthoDB" id="616263at2759"/>
<dbReference type="InterPro" id="IPR036397">
    <property type="entry name" value="RNaseH_sf"/>
</dbReference>
<dbReference type="InterPro" id="IPR052709">
    <property type="entry name" value="Transposase-MT_Hybrid"/>
</dbReference>
<dbReference type="Gene3D" id="3.30.420.10">
    <property type="entry name" value="Ribonuclease H-like superfamily/Ribonuclease H"/>
    <property type="match status" value="1"/>
</dbReference>
<dbReference type="AlphaFoldDB" id="A0A016VZJ3"/>
<dbReference type="PANTHER" id="PTHR46060">
    <property type="entry name" value="MARINER MOS1 TRANSPOSASE-LIKE PROTEIN"/>
    <property type="match status" value="1"/>
</dbReference>
<accession>A0A016VZJ3</accession>
<evidence type="ECO:0000313" key="1">
    <source>
        <dbReference type="EMBL" id="EYC32173.1"/>
    </source>
</evidence>
<dbReference type="EMBL" id="JARK01001339">
    <property type="protein sequence ID" value="EYC32173.1"/>
    <property type="molecule type" value="Genomic_DNA"/>
</dbReference>
<dbReference type="GO" id="GO:0003676">
    <property type="term" value="F:nucleic acid binding"/>
    <property type="evidence" value="ECO:0007669"/>
    <property type="project" value="InterPro"/>
</dbReference>
<evidence type="ECO:0000313" key="2">
    <source>
        <dbReference type="Proteomes" id="UP000024635"/>
    </source>
</evidence>
<protein>
    <recommendedName>
        <fullName evidence="3">Tc1-like transposase DDE domain-containing protein</fullName>
    </recommendedName>
</protein>
<proteinExistence type="predicted"/>
<evidence type="ECO:0008006" key="3">
    <source>
        <dbReference type="Google" id="ProtNLM"/>
    </source>
</evidence>
<sequence>MVCSCCDCKCIIHCEVQPRYTALMVDLYCQRLDIMTAKIAGKDPIYGTSRLLHDKARQLTIRVSSQKLLDFEWEVLTLPPYRPDFASKDYQLLLTPSNAL</sequence>
<comment type="caution">
    <text evidence="1">The sequence shown here is derived from an EMBL/GenBank/DDBJ whole genome shotgun (WGS) entry which is preliminary data.</text>
</comment>